<dbReference type="FunCoup" id="A0A0L0HT64">
    <property type="interactions" value="337"/>
</dbReference>
<dbReference type="Gene3D" id="3.40.50.300">
    <property type="entry name" value="P-loop containing nucleotide triphosphate hydrolases"/>
    <property type="match status" value="1"/>
</dbReference>
<reference evidence="14 15" key="1">
    <citation type="submission" date="2009-08" db="EMBL/GenBank/DDBJ databases">
        <title>The Genome Sequence of Spizellomyces punctatus strain DAOM BR117.</title>
        <authorList>
            <consortium name="The Broad Institute Genome Sequencing Platform"/>
            <person name="Russ C."/>
            <person name="Cuomo C."/>
            <person name="Shea T."/>
            <person name="Young S.K."/>
            <person name="Zeng Q."/>
            <person name="Koehrsen M."/>
            <person name="Haas B."/>
            <person name="Borodovsky M."/>
            <person name="Guigo R."/>
            <person name="Alvarado L."/>
            <person name="Berlin A."/>
            <person name="Bochicchio J."/>
            <person name="Borenstein D."/>
            <person name="Chapman S."/>
            <person name="Chen Z."/>
            <person name="Engels R."/>
            <person name="Freedman E."/>
            <person name="Gellesch M."/>
            <person name="Goldberg J."/>
            <person name="Griggs A."/>
            <person name="Gujja S."/>
            <person name="Heiman D."/>
            <person name="Hepburn T."/>
            <person name="Howarth C."/>
            <person name="Jen D."/>
            <person name="Larson L."/>
            <person name="Lewis B."/>
            <person name="Mehta T."/>
            <person name="Park D."/>
            <person name="Pearson M."/>
            <person name="Roberts A."/>
            <person name="Saif S."/>
            <person name="Shenoy N."/>
            <person name="Sisk P."/>
            <person name="Stolte C."/>
            <person name="Sykes S."/>
            <person name="Thomson T."/>
            <person name="Walk T."/>
            <person name="White J."/>
            <person name="Yandava C."/>
            <person name="Burger G."/>
            <person name="Gray M.W."/>
            <person name="Holland P.W.H."/>
            <person name="King N."/>
            <person name="Lang F.B.F."/>
            <person name="Roger A.J."/>
            <person name="Ruiz-Trillo I."/>
            <person name="Lander E."/>
            <person name="Nusbaum C."/>
        </authorList>
    </citation>
    <scope>NUCLEOTIDE SEQUENCE [LARGE SCALE GENOMIC DNA]</scope>
    <source>
        <strain evidence="14 15">DAOM BR117</strain>
    </source>
</reference>
<evidence type="ECO:0000256" key="9">
    <source>
        <dbReference type="PROSITE-ProRule" id="PRU00175"/>
    </source>
</evidence>
<accession>A0A0L0HT64</accession>
<dbReference type="GO" id="GO:0016787">
    <property type="term" value="F:hydrolase activity"/>
    <property type="evidence" value="ECO:0007669"/>
    <property type="project" value="UniProtKB-KW"/>
</dbReference>
<evidence type="ECO:0000313" key="15">
    <source>
        <dbReference type="Proteomes" id="UP000053201"/>
    </source>
</evidence>
<evidence type="ECO:0000259" key="11">
    <source>
        <dbReference type="PROSITE" id="PS50089"/>
    </source>
</evidence>
<dbReference type="InterPro" id="IPR038718">
    <property type="entry name" value="SNF2-like_sf"/>
</dbReference>
<dbReference type="SMART" id="SM00184">
    <property type="entry name" value="RING"/>
    <property type="match status" value="1"/>
</dbReference>
<dbReference type="Pfam" id="PF13920">
    <property type="entry name" value="zf-C3HC4_3"/>
    <property type="match status" value="1"/>
</dbReference>
<dbReference type="InterPro" id="IPR027417">
    <property type="entry name" value="P-loop_NTPase"/>
</dbReference>
<dbReference type="PROSITE" id="PS50089">
    <property type="entry name" value="ZF_RING_2"/>
    <property type="match status" value="1"/>
</dbReference>
<dbReference type="InterPro" id="IPR014001">
    <property type="entry name" value="Helicase_ATP-bd"/>
</dbReference>
<dbReference type="CDD" id="cd18008">
    <property type="entry name" value="DEXDc_SHPRH-like"/>
    <property type="match status" value="1"/>
</dbReference>
<gene>
    <name evidence="14" type="ORF">SPPG_08811</name>
</gene>
<dbReference type="Gene3D" id="3.40.50.10810">
    <property type="entry name" value="Tandem AAA-ATPase domain"/>
    <property type="match status" value="1"/>
</dbReference>
<dbReference type="InterPro" id="IPR001841">
    <property type="entry name" value="Znf_RING"/>
</dbReference>
<evidence type="ECO:0000256" key="4">
    <source>
        <dbReference type="ARBA" id="ARBA00022771"/>
    </source>
</evidence>
<dbReference type="EMBL" id="KQ257450">
    <property type="protein sequence ID" value="KND04287.1"/>
    <property type="molecule type" value="Genomic_DNA"/>
</dbReference>
<evidence type="ECO:0000259" key="12">
    <source>
        <dbReference type="PROSITE" id="PS51192"/>
    </source>
</evidence>
<dbReference type="SMART" id="SM00487">
    <property type="entry name" value="DEXDc"/>
    <property type="match status" value="1"/>
</dbReference>
<dbReference type="OMA" id="FGECGHI"/>
<dbReference type="PROSITE" id="PS00518">
    <property type="entry name" value="ZF_RING_1"/>
    <property type="match status" value="1"/>
</dbReference>
<evidence type="ECO:0000256" key="2">
    <source>
        <dbReference type="ARBA" id="ARBA00022723"/>
    </source>
</evidence>
<dbReference type="GO" id="GO:0008094">
    <property type="term" value="F:ATP-dependent activity, acting on DNA"/>
    <property type="evidence" value="ECO:0007669"/>
    <property type="project" value="TreeGrafter"/>
</dbReference>
<dbReference type="eggNOG" id="KOG1001">
    <property type="taxonomic scope" value="Eukaryota"/>
</dbReference>
<keyword evidence="15" id="KW-1185">Reference proteome</keyword>
<dbReference type="InterPro" id="IPR001650">
    <property type="entry name" value="Helicase_C-like"/>
</dbReference>
<dbReference type="Gene3D" id="3.30.40.10">
    <property type="entry name" value="Zinc/RING finger domain, C3HC4 (zinc finger)"/>
    <property type="match status" value="1"/>
</dbReference>
<dbReference type="SUPFAM" id="SSF52540">
    <property type="entry name" value="P-loop containing nucleoside triphosphate hydrolases"/>
    <property type="match status" value="2"/>
</dbReference>
<dbReference type="AlphaFoldDB" id="A0A0L0HT64"/>
<keyword evidence="4 9" id="KW-0863">Zinc-finger</keyword>
<dbReference type="InterPro" id="IPR000330">
    <property type="entry name" value="SNF2_N"/>
</dbReference>
<comment type="similarity">
    <text evidence="1">Belongs to the SNF2/RAD54 helicase family.</text>
</comment>
<dbReference type="PANTHER" id="PTHR45626:SF16">
    <property type="entry name" value="ATP-DEPENDENT HELICASE ULS1"/>
    <property type="match status" value="1"/>
</dbReference>
<dbReference type="PROSITE" id="PS51194">
    <property type="entry name" value="HELICASE_CTER"/>
    <property type="match status" value="1"/>
</dbReference>
<dbReference type="GO" id="GO:0004386">
    <property type="term" value="F:helicase activity"/>
    <property type="evidence" value="ECO:0007669"/>
    <property type="project" value="UniProtKB-KW"/>
</dbReference>
<dbReference type="InterPro" id="IPR049730">
    <property type="entry name" value="SNF2/RAD54-like_C"/>
</dbReference>
<dbReference type="GO" id="GO:0008270">
    <property type="term" value="F:zinc ion binding"/>
    <property type="evidence" value="ECO:0007669"/>
    <property type="project" value="UniProtKB-KW"/>
</dbReference>
<feature type="region of interest" description="Disordered" evidence="10">
    <location>
        <begin position="1"/>
        <end position="26"/>
    </location>
</feature>
<dbReference type="OrthoDB" id="448448at2759"/>
<dbReference type="Proteomes" id="UP000053201">
    <property type="component" value="Unassembled WGS sequence"/>
</dbReference>
<keyword evidence="6" id="KW-0347">Helicase</keyword>
<keyword evidence="2" id="KW-0479">Metal-binding</keyword>
<feature type="domain" description="Helicase C-terminal" evidence="13">
    <location>
        <begin position="555"/>
        <end position="708"/>
    </location>
</feature>
<evidence type="ECO:0000256" key="10">
    <source>
        <dbReference type="SAM" id="MobiDB-lite"/>
    </source>
</evidence>
<evidence type="ECO:0000256" key="6">
    <source>
        <dbReference type="ARBA" id="ARBA00022806"/>
    </source>
</evidence>
<dbReference type="GO" id="GO:0005737">
    <property type="term" value="C:cytoplasm"/>
    <property type="evidence" value="ECO:0007669"/>
    <property type="project" value="TreeGrafter"/>
</dbReference>
<dbReference type="InterPro" id="IPR017907">
    <property type="entry name" value="Znf_RING_CS"/>
</dbReference>
<dbReference type="SUPFAM" id="SSF57850">
    <property type="entry name" value="RING/U-box"/>
    <property type="match status" value="1"/>
</dbReference>
<evidence type="ECO:0000256" key="1">
    <source>
        <dbReference type="ARBA" id="ARBA00007025"/>
    </source>
</evidence>
<feature type="domain" description="RING-type" evidence="11">
    <location>
        <begin position="452"/>
        <end position="496"/>
    </location>
</feature>
<dbReference type="PROSITE" id="PS51192">
    <property type="entry name" value="HELICASE_ATP_BIND_1"/>
    <property type="match status" value="1"/>
</dbReference>
<dbReference type="GO" id="GO:0005634">
    <property type="term" value="C:nucleus"/>
    <property type="evidence" value="ECO:0007669"/>
    <property type="project" value="TreeGrafter"/>
</dbReference>
<evidence type="ECO:0000256" key="5">
    <source>
        <dbReference type="ARBA" id="ARBA00022801"/>
    </source>
</evidence>
<dbReference type="SMART" id="SM00490">
    <property type="entry name" value="HELICc"/>
    <property type="match status" value="1"/>
</dbReference>
<evidence type="ECO:0000256" key="7">
    <source>
        <dbReference type="ARBA" id="ARBA00022833"/>
    </source>
</evidence>
<dbReference type="STRING" id="645134.A0A0L0HT64"/>
<evidence type="ECO:0000313" key="14">
    <source>
        <dbReference type="EMBL" id="KND04287.1"/>
    </source>
</evidence>
<dbReference type="Pfam" id="PF00271">
    <property type="entry name" value="Helicase_C"/>
    <property type="match status" value="1"/>
</dbReference>
<dbReference type="InterPro" id="IPR050628">
    <property type="entry name" value="SNF2_RAD54_helicase_TF"/>
</dbReference>
<dbReference type="InterPro" id="IPR013083">
    <property type="entry name" value="Znf_RING/FYVE/PHD"/>
</dbReference>
<keyword evidence="5" id="KW-0378">Hydrolase</keyword>
<evidence type="ECO:0000256" key="3">
    <source>
        <dbReference type="ARBA" id="ARBA00022741"/>
    </source>
</evidence>
<sequence>MDGNVPYPPYSLPLTSFPNQEDMEGEWEAPLNQKETEEQLKALLENVQHTAEVSPPERRLQTPPDLRIELLEHQKLGLEWMLKMEQGTNKGGILADDMGLGKTIQSLSVIVSNRGGRSQPTLIIAPVSLILQWEKEIEEKTKPNTLRVLIYYGSKRERSHNRIRTYDVVITSYSLVALEWPKSQKKEKEQLEMLMDRNARQAMDDAEYEKERQDDESEEITLRKSAGPLFKIKWWRVILDEAHVIKNKRTRGAKACQQLDAQYRWCLTGTPIQNNIGELYSLVFFLKIKPFCEWTEFKKKIEQPFKRGRHKRAIARVQGLLQAICLRRTKKCMIDGRPIIQLPERNTNHIEIDFTAAERDFYRSLEDRVQLRFNAYLRAGTVMKNYTNILVLLLRLRQACCHPSLVAKDFEAADPADAMAATTQEDHYHQIFARFDPEVKNRLLAADFDQECIICLDAMTDAVFSSCGHAFCRECLTEAVTSQARLAGDRRCPTCRAAIDLDALVPVSFYRKTFRREEGTNGKGKEPAKNGLFDEDFDNDFFAPDPEEKGLTSSKIEEMLRILDQAKKEAPEDKTIVFSQFTTMLDLCEDALRRKGYKFTRYDGTMSADQRDASLNKLKNGAQTTILLVSLKCGSLGLNLTCANRVILLDAWWNPAVENQAIDRVHRFGQLKAVHVHRITIKKTIENRILALQDKKQQLFEAALGEGTSAFGKGGRLTLGDLMTLFNVEVDSD</sequence>
<dbReference type="Pfam" id="PF00176">
    <property type="entry name" value="SNF2-rel_dom"/>
    <property type="match status" value="1"/>
</dbReference>
<keyword evidence="3" id="KW-0547">Nucleotide-binding</keyword>
<dbReference type="RefSeq" id="XP_016612326.1">
    <property type="nucleotide sequence ID" value="XM_016756949.1"/>
</dbReference>
<dbReference type="GO" id="GO:0000724">
    <property type="term" value="P:double-strand break repair via homologous recombination"/>
    <property type="evidence" value="ECO:0007669"/>
    <property type="project" value="TreeGrafter"/>
</dbReference>
<feature type="domain" description="Helicase ATP-binding" evidence="12">
    <location>
        <begin position="83"/>
        <end position="289"/>
    </location>
</feature>
<dbReference type="PANTHER" id="PTHR45626">
    <property type="entry name" value="TRANSCRIPTION TERMINATION FACTOR 2-RELATED"/>
    <property type="match status" value="1"/>
</dbReference>
<feature type="compositionally biased region" description="Pro residues" evidence="10">
    <location>
        <begin position="1"/>
        <end position="11"/>
    </location>
</feature>
<dbReference type="CDD" id="cd18793">
    <property type="entry name" value="SF2_C_SNF"/>
    <property type="match status" value="1"/>
</dbReference>
<evidence type="ECO:0000259" key="13">
    <source>
        <dbReference type="PROSITE" id="PS51194"/>
    </source>
</evidence>
<protein>
    <submittedName>
        <fullName evidence="14">Uncharacterized protein</fullName>
    </submittedName>
</protein>
<proteinExistence type="inferred from homology"/>
<dbReference type="VEuPathDB" id="FungiDB:SPPG_08811"/>
<dbReference type="GO" id="GO:0005524">
    <property type="term" value="F:ATP binding"/>
    <property type="evidence" value="ECO:0007669"/>
    <property type="project" value="UniProtKB-KW"/>
</dbReference>
<evidence type="ECO:0000256" key="8">
    <source>
        <dbReference type="ARBA" id="ARBA00022840"/>
    </source>
</evidence>
<keyword evidence="7" id="KW-0862">Zinc</keyword>
<keyword evidence="8" id="KW-0067">ATP-binding</keyword>
<name>A0A0L0HT64_SPIPD</name>
<dbReference type="GeneID" id="27691936"/>
<organism evidence="14 15">
    <name type="scientific">Spizellomyces punctatus (strain DAOM BR117)</name>
    <dbReference type="NCBI Taxonomy" id="645134"/>
    <lineage>
        <taxon>Eukaryota</taxon>
        <taxon>Fungi</taxon>
        <taxon>Fungi incertae sedis</taxon>
        <taxon>Chytridiomycota</taxon>
        <taxon>Chytridiomycota incertae sedis</taxon>
        <taxon>Chytridiomycetes</taxon>
        <taxon>Spizellomycetales</taxon>
        <taxon>Spizellomycetaceae</taxon>
        <taxon>Spizellomyces</taxon>
    </lineage>
</organism>
<dbReference type="InParanoid" id="A0A0L0HT64"/>